<evidence type="ECO:0000313" key="10">
    <source>
        <dbReference type="EMBL" id="KFM75248.1"/>
    </source>
</evidence>
<evidence type="ECO:0000256" key="3">
    <source>
        <dbReference type="ARBA" id="ARBA00022630"/>
    </source>
</evidence>
<name>A0A087UD09_STEMI</name>
<dbReference type="GO" id="GO:0030328">
    <property type="term" value="P:prenylcysteine catabolic process"/>
    <property type="evidence" value="ECO:0007669"/>
    <property type="project" value="InterPro"/>
</dbReference>
<dbReference type="InterPro" id="IPR017046">
    <property type="entry name" value="Prenylcysteine_Oxase1"/>
</dbReference>
<dbReference type="SUPFAM" id="SSF51905">
    <property type="entry name" value="FAD/NAD(P)-binding domain"/>
    <property type="match status" value="1"/>
</dbReference>
<keyword evidence="5" id="KW-0274">FAD</keyword>
<protein>
    <submittedName>
        <fullName evidence="10">Prenylcysteine oxidase</fullName>
    </submittedName>
</protein>
<evidence type="ECO:0000256" key="6">
    <source>
        <dbReference type="ARBA" id="ARBA00023002"/>
    </source>
</evidence>
<evidence type="ECO:0000256" key="4">
    <source>
        <dbReference type="ARBA" id="ARBA00022729"/>
    </source>
</evidence>
<dbReference type="AlphaFoldDB" id="A0A087UD09"/>
<dbReference type="OrthoDB" id="437369at2759"/>
<dbReference type="Pfam" id="PF13450">
    <property type="entry name" value="NAD_binding_8"/>
    <property type="match status" value="1"/>
</dbReference>
<keyword evidence="4 8" id="KW-0732">Signal</keyword>
<evidence type="ECO:0000256" key="7">
    <source>
        <dbReference type="ARBA" id="ARBA00023180"/>
    </source>
</evidence>
<keyword evidence="6" id="KW-0560">Oxidoreductase</keyword>
<dbReference type="GO" id="GO:0001735">
    <property type="term" value="F:prenylcysteine oxidase activity"/>
    <property type="evidence" value="ECO:0007669"/>
    <property type="project" value="InterPro"/>
</dbReference>
<evidence type="ECO:0000259" key="9">
    <source>
        <dbReference type="Pfam" id="PF07156"/>
    </source>
</evidence>
<feature type="domain" description="Prenylcysteine lyase" evidence="9">
    <location>
        <begin position="118"/>
        <end position="467"/>
    </location>
</feature>
<reference evidence="10 11" key="1">
    <citation type="submission" date="2013-11" db="EMBL/GenBank/DDBJ databases">
        <title>Genome sequencing of Stegodyphus mimosarum.</title>
        <authorList>
            <person name="Bechsgaard J."/>
        </authorList>
    </citation>
    <scope>NUCLEOTIDE SEQUENCE [LARGE SCALE GENOMIC DNA]</scope>
</reference>
<keyword evidence="3" id="KW-0285">Flavoprotein</keyword>
<dbReference type="STRING" id="407821.A0A087UD09"/>
<dbReference type="Proteomes" id="UP000054359">
    <property type="component" value="Unassembled WGS sequence"/>
</dbReference>
<dbReference type="OMA" id="SIGIWDG"/>
<organism evidence="10 11">
    <name type="scientific">Stegodyphus mimosarum</name>
    <name type="common">African social velvet spider</name>
    <dbReference type="NCBI Taxonomy" id="407821"/>
    <lineage>
        <taxon>Eukaryota</taxon>
        <taxon>Metazoa</taxon>
        <taxon>Ecdysozoa</taxon>
        <taxon>Arthropoda</taxon>
        <taxon>Chelicerata</taxon>
        <taxon>Arachnida</taxon>
        <taxon>Araneae</taxon>
        <taxon>Araneomorphae</taxon>
        <taxon>Entelegynae</taxon>
        <taxon>Eresoidea</taxon>
        <taxon>Eresidae</taxon>
        <taxon>Stegodyphus</taxon>
    </lineage>
</organism>
<dbReference type="EMBL" id="KK119275">
    <property type="protein sequence ID" value="KFM75248.1"/>
    <property type="molecule type" value="Genomic_DNA"/>
</dbReference>
<dbReference type="Gene3D" id="3.50.50.60">
    <property type="entry name" value="FAD/NAD(P)-binding domain"/>
    <property type="match status" value="1"/>
</dbReference>
<evidence type="ECO:0000256" key="8">
    <source>
        <dbReference type="SAM" id="SignalP"/>
    </source>
</evidence>
<dbReference type="PANTHER" id="PTHR15944">
    <property type="entry name" value="FARNESYLCYSTEINE LYASE"/>
    <property type="match status" value="1"/>
</dbReference>
<evidence type="ECO:0000256" key="2">
    <source>
        <dbReference type="ARBA" id="ARBA00009967"/>
    </source>
</evidence>
<evidence type="ECO:0000256" key="5">
    <source>
        <dbReference type="ARBA" id="ARBA00022827"/>
    </source>
</evidence>
<sequence length="477" mass="53421">MSTIIYAILSFTFIVPSIICKNATPKIAVVGGGIGGTSCAYFLNKIFEGKAQLTLYEKDIIGGRLGLLNIDGDLYESGGSVIHPTNKHMMDFTKLLGLSLRKPPASHFGIFDGKEFVFRESDWYFLTLGKFLWRYGFAFLDLWKEVKSILEDFNSIYALQEKGYSFTTVNGLLEYMSPSFRNLTQESIGSYLMKKGYPKLLLEELVQSVMMVNYGQTNNMSAFAGFVSLAGADNNLWCVKGGNKMVPEGLLKESKASVVSGDVLEIINSGGTFSLKYNETSPPGNTEEQNYDIIVIAAPFIKGNKNIKFTDFNKDFSQYETIYHRTVATFVKGDLNPSAFNVNSVPEEILTFKNSLLFNSIGKVTPVTDTPTKGKKQVYKVFSQQPLTPKNIDELFQNVEILKEKDWLAYPEYNPPESLSPFMLYPGLYYINSVELSASAMEMSAVAGKNVALLAFNMWHNLMDKVDSHKRVYKDEL</sequence>
<evidence type="ECO:0000313" key="11">
    <source>
        <dbReference type="Proteomes" id="UP000054359"/>
    </source>
</evidence>
<feature type="non-terminal residue" evidence="10">
    <location>
        <position position="477"/>
    </location>
</feature>
<keyword evidence="11" id="KW-1185">Reference proteome</keyword>
<feature type="signal peptide" evidence="8">
    <location>
        <begin position="1"/>
        <end position="20"/>
    </location>
</feature>
<dbReference type="GO" id="GO:0030327">
    <property type="term" value="P:prenylated protein catabolic process"/>
    <property type="evidence" value="ECO:0007669"/>
    <property type="project" value="TreeGrafter"/>
</dbReference>
<evidence type="ECO:0000256" key="1">
    <source>
        <dbReference type="ARBA" id="ARBA00001974"/>
    </source>
</evidence>
<dbReference type="Pfam" id="PF07156">
    <property type="entry name" value="Prenylcys_lyase"/>
    <property type="match status" value="1"/>
</dbReference>
<keyword evidence="7" id="KW-0325">Glycoprotein</keyword>
<comment type="cofactor">
    <cofactor evidence="1">
        <name>FAD</name>
        <dbReference type="ChEBI" id="CHEBI:57692"/>
    </cofactor>
</comment>
<proteinExistence type="inferred from homology"/>
<dbReference type="InterPro" id="IPR036188">
    <property type="entry name" value="FAD/NAD-bd_sf"/>
</dbReference>
<dbReference type="InterPro" id="IPR010795">
    <property type="entry name" value="Prenylcys_lyase"/>
</dbReference>
<feature type="chain" id="PRO_5001830468" evidence="8">
    <location>
        <begin position="21"/>
        <end position="477"/>
    </location>
</feature>
<comment type="similarity">
    <text evidence="2">Belongs to the prenylcysteine oxidase family.</text>
</comment>
<gene>
    <name evidence="10" type="ORF">X975_14901</name>
</gene>
<accession>A0A087UD09</accession>
<dbReference type="PANTHER" id="PTHR15944:SF0">
    <property type="entry name" value="PRENYLCYSTEINE LYASE DOMAIN-CONTAINING PROTEIN"/>
    <property type="match status" value="1"/>
</dbReference>